<feature type="signal peptide" evidence="1">
    <location>
        <begin position="1"/>
        <end position="34"/>
    </location>
</feature>
<dbReference type="OrthoDB" id="9031471at2"/>
<proteinExistence type="predicted"/>
<dbReference type="Pfam" id="PF07969">
    <property type="entry name" value="Amidohydro_3"/>
    <property type="match status" value="1"/>
</dbReference>
<protein>
    <submittedName>
        <fullName evidence="3">Amidohydrolase</fullName>
    </submittedName>
</protein>
<feature type="chain" id="PRO_5017816916" evidence="1">
    <location>
        <begin position="35"/>
        <end position="562"/>
    </location>
</feature>
<dbReference type="Gene3D" id="3.20.20.140">
    <property type="entry name" value="Metal-dependent hydrolases"/>
    <property type="match status" value="1"/>
</dbReference>
<name>A0A3E0UEE1_9GAMM</name>
<comment type="caution">
    <text evidence="3">The sequence shown here is derived from an EMBL/GenBank/DDBJ whole genome shotgun (WGS) entry which is preliminary data.</text>
</comment>
<dbReference type="PANTHER" id="PTHR22642">
    <property type="entry name" value="IMIDAZOLONEPROPIONASE"/>
    <property type="match status" value="1"/>
</dbReference>
<evidence type="ECO:0000259" key="2">
    <source>
        <dbReference type="Pfam" id="PF07969"/>
    </source>
</evidence>
<evidence type="ECO:0000313" key="4">
    <source>
        <dbReference type="Proteomes" id="UP000256999"/>
    </source>
</evidence>
<evidence type="ECO:0000313" key="3">
    <source>
        <dbReference type="EMBL" id="REL35064.1"/>
    </source>
</evidence>
<reference evidence="3 4" key="1">
    <citation type="submission" date="2018-08" db="EMBL/GenBank/DDBJ databases">
        <title>Thalassotalea euphylliae genome.</title>
        <authorList>
            <person name="Summers S."/>
            <person name="Rice S.A."/>
            <person name="Freckelton M.L."/>
            <person name="Nedved B.T."/>
            <person name="Hadfield M.G."/>
        </authorList>
    </citation>
    <scope>NUCLEOTIDE SEQUENCE [LARGE SCALE GENOMIC DNA]</scope>
    <source>
        <strain evidence="3 4">H2</strain>
    </source>
</reference>
<dbReference type="PANTHER" id="PTHR22642:SF2">
    <property type="entry name" value="PROTEIN LONG AFTER FAR-RED 3"/>
    <property type="match status" value="1"/>
</dbReference>
<dbReference type="AlphaFoldDB" id="A0A3E0UEE1"/>
<dbReference type="CDD" id="cd01300">
    <property type="entry name" value="YtcJ_like"/>
    <property type="match status" value="1"/>
</dbReference>
<dbReference type="EMBL" id="QUOV01000001">
    <property type="protein sequence ID" value="REL35064.1"/>
    <property type="molecule type" value="Genomic_DNA"/>
</dbReference>
<dbReference type="GO" id="GO:0016810">
    <property type="term" value="F:hydrolase activity, acting on carbon-nitrogen (but not peptide) bonds"/>
    <property type="evidence" value="ECO:0007669"/>
    <property type="project" value="InterPro"/>
</dbReference>
<dbReference type="Proteomes" id="UP000256999">
    <property type="component" value="Unassembled WGS sequence"/>
</dbReference>
<dbReference type="RefSeq" id="WP_115999738.1">
    <property type="nucleotide sequence ID" value="NZ_QUOV01000001.1"/>
</dbReference>
<dbReference type="InterPro" id="IPR033932">
    <property type="entry name" value="YtcJ-like"/>
</dbReference>
<organism evidence="3 4">
    <name type="scientific">Thalassotalea euphylliae</name>
    <dbReference type="NCBI Taxonomy" id="1655234"/>
    <lineage>
        <taxon>Bacteria</taxon>
        <taxon>Pseudomonadati</taxon>
        <taxon>Pseudomonadota</taxon>
        <taxon>Gammaproteobacteria</taxon>
        <taxon>Alteromonadales</taxon>
        <taxon>Colwelliaceae</taxon>
        <taxon>Thalassotalea</taxon>
    </lineage>
</organism>
<keyword evidence="1" id="KW-0732">Signal</keyword>
<feature type="domain" description="Amidohydrolase 3" evidence="2">
    <location>
        <begin position="82"/>
        <end position="560"/>
    </location>
</feature>
<gene>
    <name evidence="3" type="ORF">DXX92_06625</name>
</gene>
<dbReference type="InterPro" id="IPR013108">
    <property type="entry name" value="Amidohydro_3"/>
</dbReference>
<dbReference type="Gene3D" id="2.30.40.10">
    <property type="entry name" value="Urease, subunit C, domain 1"/>
    <property type="match status" value="1"/>
</dbReference>
<sequence length="562" mass="61699">MSLTSKFNLRRLSALLLSSATLLALVTGVTSANATTTLIHNVKGYTINDGKLTEFSAIEFTDDKIDNVYATKPSGINSSVKLIDGQGNTLLPGLIDAHGHVLNYGLSLMQVDLVNSKSEQEAVARVKAYRDKNPEQRWIQGRGWNQVQWPVDQFPTAASLDKLFPNTPVFLGRIDGHAGWANSKAMALAGITKETKAPVGGEIIKDSQGKPTGIFIDYAMNLITDKIPPLSKAEQKRVLVKAMKALAEVGLTSVHDAGVTAEHIELYQELAQDKQMPIRVNAMLYLPSPDWQQKLDDGQYASDDHFFQFNSVKIQSDGALGSRGAALHEDYSDQPGTKGILLHKDKDLANYIKTAMAKGYQVNTHAIGDHANTLTFDHYAKLIEQSGSQKMRHRIEHAQVLRLDDIPKFAKLNVIASIQATHATSDKNMAQGRIGKERLKGAYAWRSLLNAGARIANGSDFPVEPTNPFYGLHASITRQDRNNQPLGGWISEEALTTEETLKSFTIDAAYAGHQEPMLGSLEAGKQADFILIKEDLFSQEPSTIWQNKVLATWVAGKPVFTK</sequence>
<dbReference type="InterPro" id="IPR011059">
    <property type="entry name" value="Metal-dep_hydrolase_composite"/>
</dbReference>
<dbReference type="SUPFAM" id="SSF51338">
    <property type="entry name" value="Composite domain of metallo-dependent hydrolases"/>
    <property type="match status" value="1"/>
</dbReference>
<evidence type="ECO:0000256" key="1">
    <source>
        <dbReference type="SAM" id="SignalP"/>
    </source>
</evidence>
<keyword evidence="3" id="KW-0378">Hydrolase</keyword>
<dbReference type="SUPFAM" id="SSF51556">
    <property type="entry name" value="Metallo-dependent hydrolases"/>
    <property type="match status" value="1"/>
</dbReference>
<dbReference type="Gene3D" id="3.10.310.70">
    <property type="match status" value="1"/>
</dbReference>
<dbReference type="InterPro" id="IPR032466">
    <property type="entry name" value="Metal_Hydrolase"/>
</dbReference>
<accession>A0A3E0UEE1</accession>